<proteinExistence type="predicted"/>
<gene>
    <name evidence="2" type="ORF">F8M41_006962</name>
</gene>
<feature type="compositionally biased region" description="Basic and acidic residues" evidence="1">
    <location>
        <begin position="1"/>
        <end position="28"/>
    </location>
</feature>
<keyword evidence="3" id="KW-1185">Reference proteome</keyword>
<protein>
    <submittedName>
        <fullName evidence="2">Uncharacterized protein</fullName>
    </submittedName>
</protein>
<dbReference type="Proteomes" id="UP000439903">
    <property type="component" value="Unassembled WGS sequence"/>
</dbReference>
<dbReference type="AlphaFoldDB" id="A0A8H3X7H7"/>
<name>A0A8H3X7H7_GIGMA</name>
<feature type="compositionally biased region" description="Basic and acidic residues" evidence="1">
    <location>
        <begin position="39"/>
        <end position="57"/>
    </location>
</feature>
<sequence length="88" mass="10333">MNHISRHGDAAYNRERYYDRGDGTENDKVSSIIMGGEAADGRANENRFRNEKEEQPEFKACQNPDYKKRNDEARDHEDDDTKLENRKI</sequence>
<feature type="region of interest" description="Disordered" evidence="1">
    <location>
        <begin position="1"/>
        <end position="88"/>
    </location>
</feature>
<comment type="caution">
    <text evidence="2">The sequence shown here is derived from an EMBL/GenBank/DDBJ whole genome shotgun (WGS) entry which is preliminary data.</text>
</comment>
<evidence type="ECO:0000313" key="3">
    <source>
        <dbReference type="Proteomes" id="UP000439903"/>
    </source>
</evidence>
<organism evidence="2 3">
    <name type="scientific">Gigaspora margarita</name>
    <dbReference type="NCBI Taxonomy" id="4874"/>
    <lineage>
        <taxon>Eukaryota</taxon>
        <taxon>Fungi</taxon>
        <taxon>Fungi incertae sedis</taxon>
        <taxon>Mucoromycota</taxon>
        <taxon>Glomeromycotina</taxon>
        <taxon>Glomeromycetes</taxon>
        <taxon>Diversisporales</taxon>
        <taxon>Gigasporaceae</taxon>
        <taxon>Gigaspora</taxon>
    </lineage>
</organism>
<reference evidence="2 3" key="1">
    <citation type="journal article" date="2019" name="Environ. Microbiol.">
        <title>At the nexus of three kingdoms: the genome of the mycorrhizal fungus Gigaspora margarita provides insights into plant, endobacterial and fungal interactions.</title>
        <authorList>
            <person name="Venice F."/>
            <person name="Ghignone S."/>
            <person name="Salvioli di Fossalunga A."/>
            <person name="Amselem J."/>
            <person name="Novero M."/>
            <person name="Xianan X."/>
            <person name="Sedzielewska Toro K."/>
            <person name="Morin E."/>
            <person name="Lipzen A."/>
            <person name="Grigoriev I.V."/>
            <person name="Henrissat B."/>
            <person name="Martin F.M."/>
            <person name="Bonfante P."/>
        </authorList>
    </citation>
    <scope>NUCLEOTIDE SEQUENCE [LARGE SCALE GENOMIC DNA]</scope>
    <source>
        <strain evidence="2 3">BEG34</strain>
    </source>
</reference>
<feature type="compositionally biased region" description="Basic and acidic residues" evidence="1">
    <location>
        <begin position="65"/>
        <end position="76"/>
    </location>
</feature>
<accession>A0A8H3X7H7</accession>
<evidence type="ECO:0000256" key="1">
    <source>
        <dbReference type="SAM" id="MobiDB-lite"/>
    </source>
</evidence>
<dbReference type="EMBL" id="WTPW01001692">
    <property type="protein sequence ID" value="KAF0420587.1"/>
    <property type="molecule type" value="Genomic_DNA"/>
</dbReference>
<evidence type="ECO:0000313" key="2">
    <source>
        <dbReference type="EMBL" id="KAF0420587.1"/>
    </source>
</evidence>